<accession>A0ABY3BV94</accession>
<comment type="caution">
    <text evidence="1">The sequence shown here is derived from an EMBL/GenBank/DDBJ whole genome shotgun (WGS) entry which is preliminary data.</text>
</comment>
<keyword evidence="2" id="KW-1185">Reference proteome</keyword>
<sequence length="582" mass="65110">MRIKKDYSRFVPTLLDLRKLGLQKREIIADGYLNSAEYKEAAKIIAENSLTLENSVMQETLEIEETAPEIVENEPKEAKTEKPKPPRLTKIVTRNLDLEPGKVHRLIITAAQDDTPEFDYFFTSLERYATVLGARLITTGLTYQKGLFEDHAVDTASYSPRVEKYLVTERLQITKDILLISDANVLPTTANPLAGWQQANRGNHVIVPSTRIALESIQRMQSASPRFAVSTGCCTLPSYTPRAAGRKALWHHTFAALLVEIDTDGEVFFRHLIADADGSFQDLNIIVSGDDISGDGVVEAISWGDIHHEQLDPAIALASFGYDVEAKKIVTRRNLLDYLRPAYQFLHDTIDFRRRNHHDAHDPHSRARVAAKTNGSVEDEVREAANFVNVVSRDWCRTVVIESNHDAALPKWLKNPEGQFDAENAYYWHDLNAIWHRSIREGDDAFNPVHEALRLGGMGDHIDFVGSGESFVVLDIEHGLHGDIGVGGSRGSPNQFRRFGVRTTTGHTHSPSIMDGSYVSGVSARLYQGYNKGPTRWAHAHTILLPNGKRVLLTMASDGRFKAMGDCRDQEPEIFQEELLAA</sequence>
<name>A0ABY3BV94_9HYPH</name>
<evidence type="ECO:0000313" key="1">
    <source>
        <dbReference type="EMBL" id="TRA96856.1"/>
    </source>
</evidence>
<protein>
    <submittedName>
        <fullName evidence="1">Uncharacterized protein</fullName>
    </submittedName>
</protein>
<evidence type="ECO:0000313" key="2">
    <source>
        <dbReference type="Proteomes" id="UP000319481"/>
    </source>
</evidence>
<dbReference type="Proteomes" id="UP000319481">
    <property type="component" value="Unassembled WGS sequence"/>
</dbReference>
<dbReference type="EMBL" id="SGNZ01000001">
    <property type="protein sequence ID" value="TRA96856.1"/>
    <property type="molecule type" value="Genomic_DNA"/>
</dbReference>
<organism evidence="1 2">
    <name type="scientific">Agrobacterium salinitolerans</name>
    <dbReference type="NCBI Taxonomy" id="1183413"/>
    <lineage>
        <taxon>Bacteria</taxon>
        <taxon>Pseudomonadati</taxon>
        <taxon>Pseudomonadota</taxon>
        <taxon>Alphaproteobacteria</taxon>
        <taxon>Hyphomicrobiales</taxon>
        <taxon>Rhizobiaceae</taxon>
        <taxon>Rhizobium/Agrobacterium group</taxon>
        <taxon>Agrobacterium</taxon>
    </lineage>
</organism>
<gene>
    <name evidence="1" type="ORF">EXN23_01045</name>
</gene>
<proteinExistence type="predicted"/>
<reference evidence="1 2" key="1">
    <citation type="journal article" date="2019" name="Appl. Microbiol. Biotechnol.">
        <title>Differential efficiency of wild type rhizogenic strains for rol gene transformation of plants.</title>
        <authorList>
            <person name="Desmet S."/>
            <person name="De Keyser E."/>
            <person name="Van Vaerenbergh J."/>
            <person name="Baeyen S."/>
            <person name="Van Huylenbroeck J."/>
            <person name="Geelen D."/>
            <person name="Dhooghe E."/>
        </authorList>
    </citation>
    <scope>NUCLEOTIDE SEQUENCE [LARGE SCALE GENOMIC DNA]</scope>
    <source>
        <strain evidence="1 2">GBBC3283</strain>
    </source>
</reference>
<dbReference type="RefSeq" id="WP_142911560.1">
    <property type="nucleotide sequence ID" value="NZ_JAPZLP010000001.1"/>
</dbReference>